<comment type="similarity">
    <text evidence="1 2">Belongs to the phD/YefM antitoxin family.</text>
</comment>
<dbReference type="InterPro" id="IPR006442">
    <property type="entry name" value="Antitoxin_Phd/YefM"/>
</dbReference>
<protein>
    <recommendedName>
        <fullName evidence="2">Antitoxin</fullName>
    </recommendedName>
</protein>
<evidence type="ECO:0000256" key="3">
    <source>
        <dbReference type="SAM" id="MobiDB-lite"/>
    </source>
</evidence>
<evidence type="ECO:0000256" key="1">
    <source>
        <dbReference type="ARBA" id="ARBA00009981"/>
    </source>
</evidence>
<gene>
    <name evidence="4" type="ORF">UU67_C0038G0012</name>
</gene>
<dbReference type="Gene3D" id="3.40.1620.10">
    <property type="entry name" value="YefM-like domain"/>
    <property type="match status" value="1"/>
</dbReference>
<dbReference type="SUPFAM" id="SSF143120">
    <property type="entry name" value="YefM-like"/>
    <property type="match status" value="1"/>
</dbReference>
<dbReference type="AlphaFoldDB" id="A0A0G0WJ47"/>
<evidence type="ECO:0000313" key="5">
    <source>
        <dbReference type="Proteomes" id="UP000034753"/>
    </source>
</evidence>
<dbReference type="EMBL" id="LCBN01000038">
    <property type="protein sequence ID" value="KKS12895.1"/>
    <property type="molecule type" value="Genomic_DNA"/>
</dbReference>
<name>A0A0G0WJ47_9BACT</name>
<dbReference type="PANTHER" id="PTHR33713:SF6">
    <property type="entry name" value="ANTITOXIN YEFM"/>
    <property type="match status" value="1"/>
</dbReference>
<sequence length="110" mass="12271">MITISATDARNNLYDLIEEVARSGKRIGITNKGETKVVLISPEELDAWQATAETLADKELMKAIRESDRDIKAGRYSSLEEVEKELGLSDNDKDVSSKFAEQGKKRLKKA</sequence>
<proteinExistence type="inferred from homology"/>
<dbReference type="PANTHER" id="PTHR33713">
    <property type="entry name" value="ANTITOXIN YAFN-RELATED"/>
    <property type="match status" value="1"/>
</dbReference>
<dbReference type="NCBIfam" id="TIGR01552">
    <property type="entry name" value="phd_fam"/>
    <property type="match status" value="1"/>
</dbReference>
<organism evidence="4 5">
    <name type="scientific">Candidatus Daviesbacteria bacterium GW2011_GWB1_41_5</name>
    <dbReference type="NCBI Taxonomy" id="1618429"/>
    <lineage>
        <taxon>Bacteria</taxon>
        <taxon>Candidatus Daviesiibacteriota</taxon>
    </lineage>
</organism>
<reference evidence="4 5" key="1">
    <citation type="journal article" date="2015" name="Nature">
        <title>rRNA introns, odd ribosomes, and small enigmatic genomes across a large radiation of phyla.</title>
        <authorList>
            <person name="Brown C.T."/>
            <person name="Hug L.A."/>
            <person name="Thomas B.C."/>
            <person name="Sharon I."/>
            <person name="Castelle C.J."/>
            <person name="Singh A."/>
            <person name="Wilkins M.J."/>
            <person name="Williams K.H."/>
            <person name="Banfield J.F."/>
        </authorList>
    </citation>
    <scope>NUCLEOTIDE SEQUENCE [LARGE SCALE GENOMIC DNA]</scope>
</reference>
<comment type="caution">
    <text evidence="4">The sequence shown here is derived from an EMBL/GenBank/DDBJ whole genome shotgun (WGS) entry which is preliminary data.</text>
</comment>
<dbReference type="InterPro" id="IPR036165">
    <property type="entry name" value="YefM-like_sf"/>
</dbReference>
<evidence type="ECO:0000313" key="4">
    <source>
        <dbReference type="EMBL" id="KKS12895.1"/>
    </source>
</evidence>
<accession>A0A0G0WJ47</accession>
<dbReference type="Proteomes" id="UP000034753">
    <property type="component" value="Unassembled WGS sequence"/>
</dbReference>
<comment type="function">
    <text evidence="2">Antitoxin component of a type II toxin-antitoxin (TA) system.</text>
</comment>
<feature type="compositionally biased region" description="Basic and acidic residues" evidence="3">
    <location>
        <begin position="86"/>
        <end position="104"/>
    </location>
</feature>
<feature type="region of interest" description="Disordered" evidence="3">
    <location>
        <begin position="86"/>
        <end position="110"/>
    </location>
</feature>
<evidence type="ECO:0000256" key="2">
    <source>
        <dbReference type="RuleBase" id="RU362080"/>
    </source>
</evidence>
<dbReference type="Pfam" id="PF02604">
    <property type="entry name" value="PhdYeFM_antitox"/>
    <property type="match status" value="1"/>
</dbReference>
<dbReference type="Gene3D" id="1.10.1220.170">
    <property type="match status" value="1"/>
</dbReference>
<dbReference type="InterPro" id="IPR051405">
    <property type="entry name" value="phD/YefM_antitoxin"/>
</dbReference>